<accession>A0A6M4WUY0</accession>
<name>A0A6M4WUY0_9ACTN</name>
<sequence>MTQVPLIGMGTINFEFFKIKTGSVDGARAHFEEMIQDLVGVIHPDFSTLDANPGDWGIDAYVGSLVDGDVNVWQSKYFIDDFGKSQQDQIRDAYEQALACAKREGYTLSTWTLCMPRNLDGPNEKWWTGWKKKKEKSDGVRIALWNQVQLRRLLLSEDATNIRNYYFNPTVSLPDPSYRPTVTLANFDQYEGALFVRQMEHAGMFECDDAKEEFFNAEILSHEVTDKAVTEEVEALSRSKAELGSLWAQRFNVACQANPDGPLVDLYVNVMDAVRDHHPKLPASIRSGLVHTFGMVHQRVNDGRAGWARDYRDVAREHLQSVDADKVPTNNTTSVDGENENASGEQND</sequence>
<feature type="region of interest" description="Disordered" evidence="1">
    <location>
        <begin position="319"/>
        <end position="348"/>
    </location>
</feature>
<dbReference type="AlphaFoldDB" id="A0A6M4WUY0"/>
<evidence type="ECO:0000256" key="1">
    <source>
        <dbReference type="SAM" id="MobiDB-lite"/>
    </source>
</evidence>
<feature type="compositionally biased region" description="Polar residues" evidence="1">
    <location>
        <begin position="328"/>
        <end position="348"/>
    </location>
</feature>
<keyword evidence="2" id="KW-0418">Kinase</keyword>
<keyword evidence="2" id="KW-0808">Transferase</keyword>
<dbReference type="GO" id="GO:0004674">
    <property type="term" value="F:protein serine/threonine kinase activity"/>
    <property type="evidence" value="ECO:0007669"/>
    <property type="project" value="UniProtKB-KW"/>
</dbReference>
<evidence type="ECO:0000313" key="3">
    <source>
        <dbReference type="Proteomes" id="UP000502665"/>
    </source>
</evidence>
<dbReference type="Proteomes" id="UP000502665">
    <property type="component" value="Chromosome"/>
</dbReference>
<protein>
    <submittedName>
        <fullName evidence="2">Serine/threonine protein kinase</fullName>
    </submittedName>
</protein>
<reference evidence="2" key="1">
    <citation type="submission" date="2020-03" db="EMBL/GenBank/DDBJ databases">
        <title>Molecular networking-based the target discovery of potent antiproliferative macrolactams: 5/6/7/16 polycyclic ansamycins and glycosylated trienomycin from Streptomyces cacaoi subsp. asoensis.</title>
        <authorList>
            <person name="Liu L.-L."/>
        </authorList>
    </citation>
    <scope>NUCLEOTIDE SEQUENCE [LARGE SCALE GENOMIC DNA]</scope>
    <source>
        <strain evidence="2">H2S5</strain>
    </source>
</reference>
<keyword evidence="2" id="KW-0723">Serine/threonine-protein kinase</keyword>
<gene>
    <name evidence="2" type="ORF">G9272_25280</name>
</gene>
<keyword evidence="3" id="KW-1185">Reference proteome</keyword>
<organism evidence="2 3">
    <name type="scientific">Streptomyces asoensis</name>
    <dbReference type="NCBI Taxonomy" id="249586"/>
    <lineage>
        <taxon>Bacteria</taxon>
        <taxon>Bacillati</taxon>
        <taxon>Actinomycetota</taxon>
        <taxon>Actinomycetes</taxon>
        <taxon>Kitasatosporales</taxon>
        <taxon>Streptomycetaceae</taxon>
        <taxon>Streptomyces</taxon>
    </lineage>
</organism>
<proteinExistence type="predicted"/>
<dbReference type="RefSeq" id="WP_171398656.1">
    <property type="nucleotide sequence ID" value="NZ_CP049838.1"/>
</dbReference>
<evidence type="ECO:0000313" key="2">
    <source>
        <dbReference type="EMBL" id="QJT03185.1"/>
    </source>
</evidence>
<dbReference type="EMBL" id="CP049838">
    <property type="protein sequence ID" value="QJT03185.1"/>
    <property type="molecule type" value="Genomic_DNA"/>
</dbReference>